<dbReference type="PATRIC" id="fig|1423747.3.peg.707"/>
<evidence type="ECO:0000313" key="14">
    <source>
        <dbReference type="EMBL" id="KRL61475.1"/>
    </source>
</evidence>
<dbReference type="Gene3D" id="1.20.120.140">
    <property type="entry name" value="Signal recognition particle SRP54, nucleotide-binding domain"/>
    <property type="match status" value="1"/>
</dbReference>
<evidence type="ECO:0000313" key="15">
    <source>
        <dbReference type="Proteomes" id="UP000051264"/>
    </source>
</evidence>
<dbReference type="SMART" id="SM00963">
    <property type="entry name" value="SRP54_N"/>
    <property type="match status" value="1"/>
</dbReference>
<keyword evidence="4 9" id="KW-0378">Hydrolase</keyword>
<keyword evidence="5 9" id="KW-0342">GTP-binding</keyword>
<feature type="domain" description="AAA+ ATPase" evidence="11">
    <location>
        <begin position="178"/>
        <end position="357"/>
    </location>
</feature>
<dbReference type="Pfam" id="PF00448">
    <property type="entry name" value="SRP54"/>
    <property type="match status" value="1"/>
</dbReference>
<dbReference type="EMBL" id="AZEX01000018">
    <property type="protein sequence ID" value="KRL61475.1"/>
    <property type="molecule type" value="Genomic_DNA"/>
</dbReference>
<comment type="subcellular location">
    <subcellularLocation>
        <location evidence="9">Cell membrane</location>
        <topology evidence="9">Peripheral membrane protein</topology>
        <orientation evidence="9">Cytoplasmic side</orientation>
    </subcellularLocation>
    <subcellularLocation>
        <location evidence="9">Cytoplasm</location>
    </subcellularLocation>
</comment>
<dbReference type="InterPro" id="IPR036225">
    <property type="entry name" value="SRP/SRP_N"/>
</dbReference>
<dbReference type="FunFam" id="3.40.50.300:FF:000053">
    <property type="entry name" value="Signal recognition particle receptor FtsY"/>
    <property type="match status" value="1"/>
</dbReference>
<sequence length="401" mass="43389">MTPDTADSEPAAETVVSKNDDAETPTETDVETPVVSEGPKGETPVESEEAPVTEAEVVTDEEAPVDADQPIQAAETQKYDQGLAKSRQTFGQRLNALFANFRTVDEAFFDDVEEMLIEADVGYETAMKIADELREEVKLRNVKKPEAVSKAIVEKLVDLYGQEGQAEDNALHFAPAGETTVFLFVGVNGAGKTTSIGKFAHQLEKAGKKVLLAAGDTFRAGAIEQLQEWGRRVSVPVVASQAGSDPASVVFDAVHKAKTEHYDVLLVDTAGRLQNNVNLMNELEKIKRIITREIPNAPQEVLLVLDATTGQNALVQAKQFKATTDVTGIVLTKLDGSAKGGIVLAVRTELHLPVKMVGLGEQMNDLQLFDPNRFVYGLFKDIIVGSEPQTTIDTDVSKAIK</sequence>
<comment type="function">
    <text evidence="9">Involved in targeting and insertion of nascent membrane proteins into the cytoplasmic membrane. Acts as a receptor for the complex formed by the signal recognition particle (SRP) and the ribosome-nascent chain (RNC).</text>
</comment>
<dbReference type="InterPro" id="IPR042101">
    <property type="entry name" value="SRP54_N_sf"/>
</dbReference>
<dbReference type="GO" id="GO:0003924">
    <property type="term" value="F:GTPase activity"/>
    <property type="evidence" value="ECO:0007669"/>
    <property type="project" value="UniProtKB-UniRule"/>
</dbReference>
<comment type="similarity">
    <text evidence="9">Belongs to the GTP-binding SRP family. FtsY subfamily.</text>
</comment>
<feature type="binding site" evidence="9">
    <location>
        <begin position="332"/>
        <end position="335"/>
    </location>
    <ligand>
        <name>GTP</name>
        <dbReference type="ChEBI" id="CHEBI:37565"/>
    </ligand>
</feature>
<keyword evidence="1 9" id="KW-1003">Cell membrane</keyword>
<feature type="region of interest" description="Disordered" evidence="10">
    <location>
        <begin position="1"/>
        <end position="71"/>
    </location>
</feature>
<dbReference type="Gene3D" id="3.40.50.300">
    <property type="entry name" value="P-loop containing nucleotide triphosphate hydrolases"/>
    <property type="match status" value="1"/>
</dbReference>
<dbReference type="NCBIfam" id="TIGR00064">
    <property type="entry name" value="ftsY"/>
    <property type="match status" value="1"/>
</dbReference>
<dbReference type="GO" id="GO:0005047">
    <property type="term" value="F:signal recognition particle binding"/>
    <property type="evidence" value="ECO:0007669"/>
    <property type="project" value="TreeGrafter"/>
</dbReference>
<keyword evidence="6 9" id="KW-0472">Membrane</keyword>
<organism evidence="14 15">
    <name type="scientific">Latilactobacillus fuchuensis DSM 14340 = JCM 11249</name>
    <dbReference type="NCBI Taxonomy" id="1423747"/>
    <lineage>
        <taxon>Bacteria</taxon>
        <taxon>Bacillati</taxon>
        <taxon>Bacillota</taxon>
        <taxon>Bacilli</taxon>
        <taxon>Lactobacillales</taxon>
        <taxon>Lactobacillaceae</taxon>
        <taxon>Latilactobacillus</taxon>
    </lineage>
</organism>
<evidence type="ECO:0000256" key="6">
    <source>
        <dbReference type="ARBA" id="ARBA00023136"/>
    </source>
</evidence>
<evidence type="ECO:0000256" key="9">
    <source>
        <dbReference type="HAMAP-Rule" id="MF_00920"/>
    </source>
</evidence>
<dbReference type="FunFam" id="1.20.120.140:FF:000002">
    <property type="entry name" value="Signal recognition particle receptor FtsY"/>
    <property type="match status" value="1"/>
</dbReference>
<dbReference type="HAMAP" id="MF_00920">
    <property type="entry name" value="FtsY"/>
    <property type="match status" value="1"/>
</dbReference>
<evidence type="ECO:0000259" key="12">
    <source>
        <dbReference type="SMART" id="SM00962"/>
    </source>
</evidence>
<feature type="compositionally biased region" description="Acidic residues" evidence="10">
    <location>
        <begin position="45"/>
        <end position="65"/>
    </location>
</feature>
<dbReference type="SMART" id="SM00962">
    <property type="entry name" value="SRP54"/>
    <property type="match status" value="1"/>
</dbReference>
<dbReference type="GO" id="GO:0005886">
    <property type="term" value="C:plasma membrane"/>
    <property type="evidence" value="ECO:0007669"/>
    <property type="project" value="UniProtKB-SubCell"/>
</dbReference>
<dbReference type="PANTHER" id="PTHR43134:SF1">
    <property type="entry name" value="SIGNAL RECOGNITION PARTICLE RECEPTOR SUBUNIT ALPHA"/>
    <property type="match status" value="1"/>
</dbReference>
<dbReference type="GO" id="GO:0005525">
    <property type="term" value="F:GTP binding"/>
    <property type="evidence" value="ECO:0007669"/>
    <property type="project" value="UniProtKB-UniRule"/>
</dbReference>
<feature type="domain" description="Signal recognition particle SRP54 helical bundle" evidence="13">
    <location>
        <begin position="79"/>
        <end position="160"/>
    </location>
</feature>
<comment type="subunit">
    <text evidence="9">Part of the signal recognition particle protein translocation system, which is composed of SRP and FtsY.</text>
</comment>
<dbReference type="eggNOG" id="COG0552">
    <property type="taxonomic scope" value="Bacteria"/>
</dbReference>
<evidence type="ECO:0000256" key="4">
    <source>
        <dbReference type="ARBA" id="ARBA00022801"/>
    </source>
</evidence>
<dbReference type="Proteomes" id="UP000051264">
    <property type="component" value="Unassembled WGS sequence"/>
</dbReference>
<dbReference type="InterPro" id="IPR013822">
    <property type="entry name" value="Signal_recog_particl_SRP54_hlx"/>
</dbReference>
<dbReference type="InterPro" id="IPR003593">
    <property type="entry name" value="AAA+_ATPase"/>
</dbReference>
<evidence type="ECO:0000256" key="2">
    <source>
        <dbReference type="ARBA" id="ARBA00022490"/>
    </source>
</evidence>
<dbReference type="SMART" id="SM00382">
    <property type="entry name" value="AAA"/>
    <property type="match status" value="1"/>
</dbReference>
<dbReference type="PANTHER" id="PTHR43134">
    <property type="entry name" value="SIGNAL RECOGNITION PARTICLE RECEPTOR SUBUNIT ALPHA"/>
    <property type="match status" value="1"/>
</dbReference>
<dbReference type="SUPFAM" id="SSF52540">
    <property type="entry name" value="P-loop containing nucleoside triphosphate hydrolases"/>
    <property type="match status" value="1"/>
</dbReference>
<keyword evidence="3 9" id="KW-0547">Nucleotide-binding</keyword>
<dbReference type="GO" id="GO:0006614">
    <property type="term" value="P:SRP-dependent cotranslational protein targeting to membrane"/>
    <property type="evidence" value="ECO:0007669"/>
    <property type="project" value="InterPro"/>
</dbReference>
<comment type="caution">
    <text evidence="14">The sequence shown here is derived from an EMBL/GenBank/DDBJ whole genome shotgun (WGS) entry which is preliminary data.</text>
</comment>
<evidence type="ECO:0000259" key="11">
    <source>
        <dbReference type="SMART" id="SM00382"/>
    </source>
</evidence>
<proteinExistence type="inferred from homology"/>
<dbReference type="InterPro" id="IPR027417">
    <property type="entry name" value="P-loop_NTPase"/>
</dbReference>
<evidence type="ECO:0000256" key="5">
    <source>
        <dbReference type="ARBA" id="ARBA00023134"/>
    </source>
</evidence>
<dbReference type="CDD" id="cd17874">
    <property type="entry name" value="FtsY"/>
    <property type="match status" value="1"/>
</dbReference>
<feature type="binding site" evidence="9">
    <location>
        <begin position="268"/>
        <end position="272"/>
    </location>
    <ligand>
        <name>GTP</name>
        <dbReference type="ChEBI" id="CHEBI:37565"/>
    </ligand>
</feature>
<feature type="binding site" evidence="9">
    <location>
        <begin position="186"/>
        <end position="193"/>
    </location>
    <ligand>
        <name>GTP</name>
        <dbReference type="ChEBI" id="CHEBI:37565"/>
    </ligand>
</feature>
<dbReference type="SUPFAM" id="SSF47364">
    <property type="entry name" value="Domain of the SRP/SRP receptor G-proteins"/>
    <property type="match status" value="1"/>
</dbReference>
<accession>A0A0R1S5B6</accession>
<gene>
    <name evidence="9" type="primary">ftsY</name>
    <name evidence="14" type="ORF">FC69_GL000692</name>
</gene>
<evidence type="ECO:0000256" key="10">
    <source>
        <dbReference type="SAM" id="MobiDB-lite"/>
    </source>
</evidence>
<dbReference type="InterPro" id="IPR004390">
    <property type="entry name" value="SR_rcpt_FtsY"/>
</dbReference>
<comment type="catalytic activity">
    <reaction evidence="8 9">
        <text>GTP + H2O = GDP + phosphate + H(+)</text>
        <dbReference type="Rhea" id="RHEA:19669"/>
        <dbReference type="ChEBI" id="CHEBI:15377"/>
        <dbReference type="ChEBI" id="CHEBI:15378"/>
        <dbReference type="ChEBI" id="CHEBI:37565"/>
        <dbReference type="ChEBI" id="CHEBI:43474"/>
        <dbReference type="ChEBI" id="CHEBI:58189"/>
        <dbReference type="EC" id="3.6.5.4"/>
    </reaction>
</comment>
<dbReference type="InterPro" id="IPR000897">
    <property type="entry name" value="SRP54_GTPase_dom"/>
</dbReference>
<evidence type="ECO:0000259" key="13">
    <source>
        <dbReference type="SMART" id="SM00963"/>
    </source>
</evidence>
<evidence type="ECO:0000256" key="7">
    <source>
        <dbReference type="ARBA" id="ARBA00023170"/>
    </source>
</evidence>
<dbReference type="EC" id="3.6.5.4" evidence="9"/>
<dbReference type="AlphaFoldDB" id="A0A0R1S5B6"/>
<name>A0A0R1S5B6_9LACO</name>
<dbReference type="GO" id="GO:0005737">
    <property type="term" value="C:cytoplasm"/>
    <property type="evidence" value="ECO:0007669"/>
    <property type="project" value="UniProtKB-SubCell"/>
</dbReference>
<protein>
    <recommendedName>
        <fullName evidence="9">Signal recognition particle receptor FtsY</fullName>
        <shortName evidence="9">SRP receptor</shortName>
        <ecNumber evidence="9">3.6.5.4</ecNumber>
    </recommendedName>
</protein>
<dbReference type="STRING" id="1423747.FC69_GL000692"/>
<evidence type="ECO:0000256" key="3">
    <source>
        <dbReference type="ARBA" id="ARBA00022741"/>
    </source>
</evidence>
<keyword evidence="2 9" id="KW-0963">Cytoplasm</keyword>
<evidence type="ECO:0000256" key="1">
    <source>
        <dbReference type="ARBA" id="ARBA00022475"/>
    </source>
</evidence>
<reference evidence="14 15" key="1">
    <citation type="journal article" date="2015" name="Genome Announc.">
        <title>Expanding the biotechnology potential of lactobacilli through comparative genomics of 213 strains and associated genera.</title>
        <authorList>
            <person name="Sun Z."/>
            <person name="Harris H.M."/>
            <person name="McCann A."/>
            <person name="Guo C."/>
            <person name="Argimon S."/>
            <person name="Zhang W."/>
            <person name="Yang X."/>
            <person name="Jeffery I.B."/>
            <person name="Cooney J.C."/>
            <person name="Kagawa T.F."/>
            <person name="Liu W."/>
            <person name="Song Y."/>
            <person name="Salvetti E."/>
            <person name="Wrobel A."/>
            <person name="Rasinkangas P."/>
            <person name="Parkhill J."/>
            <person name="Rea M.C."/>
            <person name="O'Sullivan O."/>
            <person name="Ritari J."/>
            <person name="Douillard F.P."/>
            <person name="Paul Ross R."/>
            <person name="Yang R."/>
            <person name="Briner A.E."/>
            <person name="Felis G.E."/>
            <person name="de Vos W.M."/>
            <person name="Barrangou R."/>
            <person name="Klaenhammer T.R."/>
            <person name="Caufield P.W."/>
            <person name="Cui Y."/>
            <person name="Zhang H."/>
            <person name="O'Toole P.W."/>
        </authorList>
    </citation>
    <scope>NUCLEOTIDE SEQUENCE [LARGE SCALE GENOMIC DNA]</scope>
    <source>
        <strain evidence="14 15">DSM 14340</strain>
    </source>
</reference>
<dbReference type="Pfam" id="PF02881">
    <property type="entry name" value="SRP54_N"/>
    <property type="match status" value="1"/>
</dbReference>
<keyword evidence="7 9" id="KW-0675">Receptor</keyword>
<feature type="domain" description="SRP54-type proteins GTP-binding" evidence="12">
    <location>
        <begin position="179"/>
        <end position="380"/>
    </location>
</feature>
<evidence type="ECO:0000256" key="8">
    <source>
        <dbReference type="ARBA" id="ARBA00048027"/>
    </source>
</evidence>